<accession>A0ACC3CGH1</accession>
<reference evidence="1" key="1">
    <citation type="submission" date="2019-11" db="EMBL/GenBank/DDBJ databases">
        <title>Nori genome reveals adaptations in red seaweeds to the harsh intertidal environment.</title>
        <authorList>
            <person name="Wang D."/>
            <person name="Mao Y."/>
        </authorList>
    </citation>
    <scope>NUCLEOTIDE SEQUENCE</scope>
    <source>
        <tissue evidence="1">Gametophyte</tissue>
    </source>
</reference>
<sequence>MGGPPRVAALADAVLRGETWALSRAITLVESTAAAHLPAATALLERVLAARGGGGGASSRTAPATGGGGDGDGVGGGRVGGAAAEAAGAAAAAAAATGVAPPSLRVAISGSPGVGKSTFIEALGTALTARGERVAVLAVDPSSPRSGGAILGDKTRMAGLARSPLAYVRPSPSGGALGGVARRTDEAVALVEAAGYGTVLVESVGVGQSEAAAAAVADALVLLVPPSAGDGLQAAKRGVLDLADVVVVHKAAWLWWARQSLSYR</sequence>
<evidence type="ECO:0000313" key="1">
    <source>
        <dbReference type="EMBL" id="KAK1869302.1"/>
    </source>
</evidence>
<gene>
    <name evidence="1" type="ORF">I4F81_011780</name>
</gene>
<name>A0ACC3CGH1_PYRYE</name>
<organism evidence="1 2">
    <name type="scientific">Pyropia yezoensis</name>
    <name type="common">Susabi-nori</name>
    <name type="synonym">Porphyra yezoensis</name>
    <dbReference type="NCBI Taxonomy" id="2788"/>
    <lineage>
        <taxon>Eukaryota</taxon>
        <taxon>Rhodophyta</taxon>
        <taxon>Bangiophyceae</taxon>
        <taxon>Bangiales</taxon>
        <taxon>Bangiaceae</taxon>
        <taxon>Pyropia</taxon>
    </lineage>
</organism>
<dbReference type="Proteomes" id="UP000798662">
    <property type="component" value="Chromosome 3"/>
</dbReference>
<protein>
    <submittedName>
        <fullName evidence="1">Uncharacterized protein</fullName>
    </submittedName>
</protein>
<dbReference type="EMBL" id="CM020620">
    <property type="protein sequence ID" value="KAK1869302.1"/>
    <property type="molecule type" value="Genomic_DNA"/>
</dbReference>
<keyword evidence="2" id="KW-1185">Reference proteome</keyword>
<proteinExistence type="predicted"/>
<evidence type="ECO:0000313" key="2">
    <source>
        <dbReference type="Proteomes" id="UP000798662"/>
    </source>
</evidence>
<comment type="caution">
    <text evidence="1">The sequence shown here is derived from an EMBL/GenBank/DDBJ whole genome shotgun (WGS) entry which is preliminary data.</text>
</comment>